<protein>
    <submittedName>
        <fullName evidence="1">Uncharacterized protein</fullName>
    </submittedName>
</protein>
<gene>
    <name evidence="1" type="ORF">E2C01_008244</name>
</gene>
<comment type="caution">
    <text evidence="1">The sequence shown here is derived from an EMBL/GenBank/DDBJ whole genome shotgun (WGS) entry which is preliminary data.</text>
</comment>
<dbReference type="AlphaFoldDB" id="A0A5B7D086"/>
<accession>A0A5B7D086</accession>
<keyword evidence="2" id="KW-1185">Reference proteome</keyword>
<sequence>MRCCCVVTVTGDSFVDWLSNRQRIQSVGEARCRVPRGSPAKSPGLKGSFYLVHYIAWVGAAAPPHRYFLL</sequence>
<reference evidence="1 2" key="1">
    <citation type="submission" date="2019-05" db="EMBL/GenBank/DDBJ databases">
        <title>Another draft genome of Portunus trituberculatus and its Hox gene families provides insights of decapod evolution.</title>
        <authorList>
            <person name="Jeong J.-H."/>
            <person name="Song I."/>
            <person name="Kim S."/>
            <person name="Choi T."/>
            <person name="Kim D."/>
            <person name="Ryu S."/>
            <person name="Kim W."/>
        </authorList>
    </citation>
    <scope>NUCLEOTIDE SEQUENCE [LARGE SCALE GENOMIC DNA]</scope>
    <source>
        <tissue evidence="1">Muscle</tissue>
    </source>
</reference>
<evidence type="ECO:0000313" key="2">
    <source>
        <dbReference type="Proteomes" id="UP000324222"/>
    </source>
</evidence>
<proteinExistence type="predicted"/>
<organism evidence="1 2">
    <name type="scientific">Portunus trituberculatus</name>
    <name type="common">Swimming crab</name>
    <name type="synonym">Neptunus trituberculatus</name>
    <dbReference type="NCBI Taxonomy" id="210409"/>
    <lineage>
        <taxon>Eukaryota</taxon>
        <taxon>Metazoa</taxon>
        <taxon>Ecdysozoa</taxon>
        <taxon>Arthropoda</taxon>
        <taxon>Crustacea</taxon>
        <taxon>Multicrustacea</taxon>
        <taxon>Malacostraca</taxon>
        <taxon>Eumalacostraca</taxon>
        <taxon>Eucarida</taxon>
        <taxon>Decapoda</taxon>
        <taxon>Pleocyemata</taxon>
        <taxon>Brachyura</taxon>
        <taxon>Eubrachyura</taxon>
        <taxon>Portunoidea</taxon>
        <taxon>Portunidae</taxon>
        <taxon>Portuninae</taxon>
        <taxon>Portunus</taxon>
    </lineage>
</organism>
<name>A0A5B7D086_PORTR</name>
<dbReference type="Proteomes" id="UP000324222">
    <property type="component" value="Unassembled WGS sequence"/>
</dbReference>
<dbReference type="EMBL" id="VSRR010000429">
    <property type="protein sequence ID" value="MPC15452.1"/>
    <property type="molecule type" value="Genomic_DNA"/>
</dbReference>
<evidence type="ECO:0000313" key="1">
    <source>
        <dbReference type="EMBL" id="MPC15452.1"/>
    </source>
</evidence>